<keyword evidence="4" id="KW-0997">Cell inner membrane</keyword>
<evidence type="ECO:0000256" key="5">
    <source>
        <dbReference type="ARBA" id="ARBA00022692"/>
    </source>
</evidence>
<dbReference type="InterPro" id="IPR018076">
    <property type="entry name" value="T2SS_GspF_dom"/>
</dbReference>
<evidence type="ECO:0000256" key="2">
    <source>
        <dbReference type="ARBA" id="ARBA00005745"/>
    </source>
</evidence>
<evidence type="ECO:0000256" key="3">
    <source>
        <dbReference type="ARBA" id="ARBA00022475"/>
    </source>
</evidence>
<evidence type="ECO:0000259" key="9">
    <source>
        <dbReference type="Pfam" id="PF00482"/>
    </source>
</evidence>
<feature type="transmembrane region" description="Helical" evidence="8">
    <location>
        <begin position="174"/>
        <end position="196"/>
    </location>
</feature>
<protein>
    <recommendedName>
        <fullName evidence="9">Type II secretion system protein GspF domain-containing protein</fullName>
    </recommendedName>
</protein>
<evidence type="ECO:0000256" key="1">
    <source>
        <dbReference type="ARBA" id="ARBA00004429"/>
    </source>
</evidence>
<evidence type="ECO:0000313" key="11">
    <source>
        <dbReference type="Proteomes" id="UP000229894"/>
    </source>
</evidence>
<feature type="domain" description="Type II secretion system protein GspF" evidence="9">
    <location>
        <begin position="74"/>
        <end position="197"/>
    </location>
</feature>
<dbReference type="PANTHER" id="PTHR30012:SF0">
    <property type="entry name" value="TYPE II SECRETION SYSTEM PROTEIN F-RELATED"/>
    <property type="match status" value="1"/>
</dbReference>
<gene>
    <name evidence="10" type="ORF">COS49_02515</name>
</gene>
<comment type="caution">
    <text evidence="10">The sequence shown here is derived from an EMBL/GenBank/DDBJ whole genome shotgun (WGS) entry which is preliminary data.</text>
</comment>
<keyword evidence="6 8" id="KW-1133">Transmembrane helix</keyword>
<sequence>MPSYLYTAKNKTGQTETGALEATDLHRLADSLRRQGLFLISAEEIGRAEKTGRFNFKSFFQRISHISLVEKMLFSRHLAIMVKAGLSLNEALRILSVQTKNAKFKKIISRIEENVRRGQPFSDSLAKYPKVFNELFVNMVRVGEASGNLDKVLKILAEQMNKDHQLVSRVRGAMMYPAVIVVAMLGIGILMMITVVPKLTEVFTELKIDLPLSTQIIIWISNFFQEHFLLGIIFLVVLIVLLRLGLKNKKVKKILDGLYLKLPILGSLIQKINSARFARTLSSLIDSGLAIVKALQIVAGTLSNIYFKETLLISAEQVQKGKPLSDVLSAYQELYPPMVAQIVQVGEQTGSLSEILGNLADFYEEEVDNTTKNLSSVIEPIIMIVIGAAVGFFAVSMLQPMYSMMSGI</sequence>
<evidence type="ECO:0000256" key="8">
    <source>
        <dbReference type="SAM" id="Phobius"/>
    </source>
</evidence>
<dbReference type="PANTHER" id="PTHR30012">
    <property type="entry name" value="GENERAL SECRETION PATHWAY PROTEIN"/>
    <property type="match status" value="1"/>
</dbReference>
<name>A0A2M7BU21_9BACT</name>
<organism evidence="10 11">
    <name type="scientific">Candidatus Portnoybacteria bacterium CG03_land_8_20_14_0_80_41_10</name>
    <dbReference type="NCBI Taxonomy" id="1974808"/>
    <lineage>
        <taxon>Bacteria</taxon>
        <taxon>Candidatus Portnoyibacteriota</taxon>
    </lineage>
</organism>
<dbReference type="AlphaFoldDB" id="A0A2M7BU21"/>
<evidence type="ECO:0000256" key="6">
    <source>
        <dbReference type="ARBA" id="ARBA00022989"/>
    </source>
</evidence>
<feature type="domain" description="Type II secretion system protein GspF" evidence="9">
    <location>
        <begin position="277"/>
        <end position="400"/>
    </location>
</feature>
<feature type="transmembrane region" description="Helical" evidence="8">
    <location>
        <begin position="216"/>
        <end position="242"/>
    </location>
</feature>
<dbReference type="PRINTS" id="PR00812">
    <property type="entry name" value="BCTERIALGSPF"/>
</dbReference>
<evidence type="ECO:0000313" key="10">
    <source>
        <dbReference type="EMBL" id="PIV10070.1"/>
    </source>
</evidence>
<dbReference type="EMBL" id="PEUX01000055">
    <property type="protein sequence ID" value="PIV10070.1"/>
    <property type="molecule type" value="Genomic_DNA"/>
</dbReference>
<dbReference type="Gene3D" id="1.20.81.30">
    <property type="entry name" value="Type II secretion system (T2SS), domain F"/>
    <property type="match status" value="2"/>
</dbReference>
<evidence type="ECO:0000256" key="7">
    <source>
        <dbReference type="ARBA" id="ARBA00023136"/>
    </source>
</evidence>
<feature type="transmembrane region" description="Helical" evidence="8">
    <location>
        <begin position="381"/>
        <end position="402"/>
    </location>
</feature>
<dbReference type="FunFam" id="1.20.81.30:FF:000001">
    <property type="entry name" value="Type II secretion system protein F"/>
    <property type="match status" value="2"/>
</dbReference>
<keyword evidence="5 8" id="KW-0812">Transmembrane</keyword>
<dbReference type="GO" id="GO:0005886">
    <property type="term" value="C:plasma membrane"/>
    <property type="evidence" value="ECO:0007669"/>
    <property type="project" value="UniProtKB-SubCell"/>
</dbReference>
<comment type="similarity">
    <text evidence="2">Belongs to the GSP F family.</text>
</comment>
<proteinExistence type="inferred from homology"/>
<keyword evidence="3" id="KW-1003">Cell membrane</keyword>
<dbReference type="Pfam" id="PF00482">
    <property type="entry name" value="T2SSF"/>
    <property type="match status" value="2"/>
</dbReference>
<accession>A0A2M7BU21</accession>
<dbReference type="Proteomes" id="UP000229894">
    <property type="component" value="Unassembled WGS sequence"/>
</dbReference>
<dbReference type="InterPro" id="IPR003004">
    <property type="entry name" value="GspF/PilC"/>
</dbReference>
<comment type="subcellular location">
    <subcellularLocation>
        <location evidence="1">Cell inner membrane</location>
        <topology evidence="1">Multi-pass membrane protein</topology>
    </subcellularLocation>
</comment>
<reference evidence="11" key="1">
    <citation type="submission" date="2017-09" db="EMBL/GenBank/DDBJ databases">
        <title>Depth-based differentiation of microbial function through sediment-hosted aquifers and enrichment of novel symbionts in the deep terrestrial subsurface.</title>
        <authorList>
            <person name="Probst A.J."/>
            <person name="Ladd B."/>
            <person name="Jarett J.K."/>
            <person name="Geller-Mcgrath D.E."/>
            <person name="Sieber C.M.K."/>
            <person name="Emerson J.B."/>
            <person name="Anantharaman K."/>
            <person name="Thomas B.C."/>
            <person name="Malmstrom R."/>
            <person name="Stieglmeier M."/>
            <person name="Klingl A."/>
            <person name="Woyke T."/>
            <person name="Ryan C.M."/>
            <person name="Banfield J.F."/>
        </authorList>
    </citation>
    <scope>NUCLEOTIDE SEQUENCE [LARGE SCALE GENOMIC DNA]</scope>
</reference>
<keyword evidence="7 8" id="KW-0472">Membrane</keyword>
<dbReference type="InterPro" id="IPR042094">
    <property type="entry name" value="T2SS_GspF_sf"/>
</dbReference>
<evidence type="ECO:0000256" key="4">
    <source>
        <dbReference type="ARBA" id="ARBA00022519"/>
    </source>
</evidence>